<keyword evidence="1" id="KW-0812">Transmembrane</keyword>
<dbReference type="GeneID" id="37061309"/>
<dbReference type="PANTHER" id="PTHR42083:SF1">
    <property type="entry name" value="MARVEL DOMAIN-CONTAINING PROTEIN"/>
    <property type="match status" value="1"/>
</dbReference>
<feature type="transmembrane region" description="Helical" evidence="1">
    <location>
        <begin position="138"/>
        <end position="158"/>
    </location>
</feature>
<reference evidence="2 3" key="1">
    <citation type="submission" date="2016-12" db="EMBL/GenBank/DDBJ databases">
        <title>The genomes of Aspergillus section Nigri reveals drivers in fungal speciation.</title>
        <authorList>
            <consortium name="DOE Joint Genome Institute"/>
            <person name="Vesth T.C."/>
            <person name="Nybo J."/>
            <person name="Theobald S."/>
            <person name="Brandl J."/>
            <person name="Frisvad J.C."/>
            <person name="Nielsen K.F."/>
            <person name="Lyhne E.K."/>
            <person name="Kogle M.E."/>
            <person name="Kuo A."/>
            <person name="Riley R."/>
            <person name="Clum A."/>
            <person name="Nolan M."/>
            <person name="Lipzen A."/>
            <person name="Salamov A."/>
            <person name="Henrissat B."/>
            <person name="Wiebenga A."/>
            <person name="De Vries R.P."/>
            <person name="Grigoriev I.V."/>
            <person name="Mortensen U.H."/>
            <person name="Andersen M.R."/>
            <person name="Baker S.E."/>
        </authorList>
    </citation>
    <scope>NUCLEOTIDE SEQUENCE [LARGE SCALE GENOMIC DNA]</scope>
    <source>
        <strain evidence="2 3">CBS 117.55</strain>
    </source>
</reference>
<dbReference type="EMBL" id="MSFL01000002">
    <property type="protein sequence ID" value="PWY90867.1"/>
    <property type="molecule type" value="Genomic_DNA"/>
</dbReference>
<organism evidence="2 3">
    <name type="scientific">Aspergillus heteromorphus CBS 117.55</name>
    <dbReference type="NCBI Taxonomy" id="1448321"/>
    <lineage>
        <taxon>Eukaryota</taxon>
        <taxon>Fungi</taxon>
        <taxon>Dikarya</taxon>
        <taxon>Ascomycota</taxon>
        <taxon>Pezizomycotina</taxon>
        <taxon>Eurotiomycetes</taxon>
        <taxon>Eurotiomycetidae</taxon>
        <taxon>Eurotiales</taxon>
        <taxon>Aspergillaceae</taxon>
        <taxon>Aspergillus</taxon>
        <taxon>Aspergillus subgen. Circumdati</taxon>
    </lineage>
</organism>
<accession>A0A317WZZ3</accession>
<dbReference type="RefSeq" id="XP_025403310.1">
    <property type="nucleotide sequence ID" value="XM_025539072.1"/>
</dbReference>
<dbReference type="AlphaFoldDB" id="A0A317WZZ3"/>
<dbReference type="Proteomes" id="UP000247233">
    <property type="component" value="Unassembled WGS sequence"/>
</dbReference>
<comment type="caution">
    <text evidence="2">The sequence shown here is derived from an EMBL/GenBank/DDBJ whole genome shotgun (WGS) entry which is preliminary data.</text>
</comment>
<evidence type="ECO:0000313" key="3">
    <source>
        <dbReference type="Proteomes" id="UP000247233"/>
    </source>
</evidence>
<dbReference type="VEuPathDB" id="FungiDB:BO70DRAFT_283096"/>
<feature type="transmembrane region" description="Helical" evidence="1">
    <location>
        <begin position="21"/>
        <end position="41"/>
    </location>
</feature>
<feature type="transmembrane region" description="Helical" evidence="1">
    <location>
        <begin position="61"/>
        <end position="84"/>
    </location>
</feature>
<evidence type="ECO:0008006" key="4">
    <source>
        <dbReference type="Google" id="ProtNLM"/>
    </source>
</evidence>
<dbReference type="OrthoDB" id="5363290at2759"/>
<protein>
    <recommendedName>
        <fullName evidence="4">MARVEL domain-containing protein</fullName>
    </recommendedName>
</protein>
<proteinExistence type="predicted"/>
<dbReference type="PANTHER" id="PTHR42083">
    <property type="entry name" value="MARVEL DOMAIN-CONTAINING PROTEIN"/>
    <property type="match status" value="1"/>
</dbReference>
<gene>
    <name evidence="2" type="ORF">BO70DRAFT_283096</name>
</gene>
<sequence>MTFPAPPTKPQPPQRNIFKHYTELLLHSSQLIFGLTVLGLYGKDVHHAHQSNEHADARWVYALITGMLGSGTALLYLLLIGWMLKRRTPLAARTRWNLPLFVWEGVLCVFWLTLFGIFGEMYIGDHAGGGKVARMRHAVWVDLVNLGLWVGGATWKGVRWWRGERAERDVLGVDGVEGWRGEGGGGV</sequence>
<keyword evidence="3" id="KW-1185">Reference proteome</keyword>
<evidence type="ECO:0000256" key="1">
    <source>
        <dbReference type="SAM" id="Phobius"/>
    </source>
</evidence>
<name>A0A317WZZ3_9EURO</name>
<evidence type="ECO:0000313" key="2">
    <source>
        <dbReference type="EMBL" id="PWY90867.1"/>
    </source>
</evidence>
<keyword evidence="1" id="KW-1133">Transmembrane helix</keyword>
<feature type="transmembrane region" description="Helical" evidence="1">
    <location>
        <begin position="96"/>
        <end position="118"/>
    </location>
</feature>
<keyword evidence="1" id="KW-0472">Membrane</keyword>